<dbReference type="OrthoDB" id="1631120at2"/>
<proteinExistence type="predicted"/>
<dbReference type="InterPro" id="IPR058208">
    <property type="entry name" value="PACE"/>
</dbReference>
<feature type="transmembrane region" description="Helical" evidence="1">
    <location>
        <begin position="78"/>
        <end position="101"/>
    </location>
</feature>
<keyword evidence="4" id="KW-1185">Reference proteome</keyword>
<feature type="domain" description="Chlorhexidine efflux transporter" evidence="2">
    <location>
        <begin position="2"/>
        <end position="63"/>
    </location>
</feature>
<keyword evidence="1" id="KW-0472">Membrane</keyword>
<evidence type="ECO:0000313" key="4">
    <source>
        <dbReference type="Proteomes" id="UP000184485"/>
    </source>
</evidence>
<sequence>MRTTRDRIRHTISFEIIGLLIATPLAALAFGLPLADVGVVGLGTSLAAALWNYVYNLGFDHALVRLKGDTSRGVPLRVLHAVLFEGGLMIMLMPIIAWYLGISLFEALAMDVSFALFYMGYAFVFNLAYDRLFPIEGGRASIAA</sequence>
<reference evidence="3 4" key="1">
    <citation type="submission" date="2016-11" db="EMBL/GenBank/DDBJ databases">
        <authorList>
            <person name="Jaros S."/>
            <person name="Januszkiewicz K."/>
            <person name="Wedrychowicz H."/>
        </authorList>
    </citation>
    <scope>NUCLEOTIDE SEQUENCE [LARGE SCALE GENOMIC DNA]</scope>
    <source>
        <strain evidence="3 4">DSM 19436</strain>
    </source>
</reference>
<evidence type="ECO:0000313" key="3">
    <source>
        <dbReference type="EMBL" id="SHE94593.1"/>
    </source>
</evidence>
<name>A0A1M4XMV2_9HYPH</name>
<dbReference type="RefSeq" id="WP_073052780.1">
    <property type="nucleotide sequence ID" value="NZ_FQUP01000001.1"/>
</dbReference>
<feature type="transmembrane region" description="Helical" evidence="1">
    <location>
        <begin position="107"/>
        <end position="129"/>
    </location>
</feature>
<feature type="transmembrane region" description="Helical" evidence="1">
    <location>
        <begin position="38"/>
        <end position="57"/>
    </location>
</feature>
<gene>
    <name evidence="3" type="ORF">SAMN02745157_1290</name>
</gene>
<dbReference type="InterPro" id="IPR007896">
    <property type="entry name" value="BTP_bacteria"/>
</dbReference>
<feature type="transmembrane region" description="Helical" evidence="1">
    <location>
        <begin position="12"/>
        <end position="32"/>
    </location>
</feature>
<protein>
    <submittedName>
        <fullName evidence="3">Uncharacterized membrane protein</fullName>
    </submittedName>
</protein>
<evidence type="ECO:0000256" key="1">
    <source>
        <dbReference type="SAM" id="Phobius"/>
    </source>
</evidence>
<dbReference type="NCBIfam" id="NF033664">
    <property type="entry name" value="PACE_transport"/>
    <property type="match status" value="1"/>
</dbReference>
<dbReference type="AlphaFoldDB" id="A0A1M4XMV2"/>
<dbReference type="Proteomes" id="UP000184485">
    <property type="component" value="Unassembled WGS sequence"/>
</dbReference>
<keyword evidence="1" id="KW-1133">Transmembrane helix</keyword>
<feature type="domain" description="Chlorhexidine efflux transporter" evidence="2">
    <location>
        <begin position="72"/>
        <end position="134"/>
    </location>
</feature>
<organism evidence="3 4">
    <name type="scientific">Kaistia soli DSM 19436</name>
    <dbReference type="NCBI Taxonomy" id="1122133"/>
    <lineage>
        <taxon>Bacteria</taxon>
        <taxon>Pseudomonadati</taxon>
        <taxon>Pseudomonadota</taxon>
        <taxon>Alphaproteobacteria</taxon>
        <taxon>Hyphomicrobiales</taxon>
        <taxon>Kaistiaceae</taxon>
        <taxon>Kaistia</taxon>
    </lineage>
</organism>
<dbReference type="EMBL" id="FQUP01000001">
    <property type="protein sequence ID" value="SHE94593.1"/>
    <property type="molecule type" value="Genomic_DNA"/>
</dbReference>
<accession>A0A1M4XMV2</accession>
<dbReference type="Pfam" id="PF05232">
    <property type="entry name" value="BTP"/>
    <property type="match status" value="2"/>
</dbReference>
<dbReference type="STRING" id="1122133.SAMN02745157_1290"/>
<evidence type="ECO:0000259" key="2">
    <source>
        <dbReference type="Pfam" id="PF05232"/>
    </source>
</evidence>
<keyword evidence="1" id="KW-0812">Transmembrane</keyword>